<protein>
    <submittedName>
        <fullName evidence="1">Uncharacterized protein</fullName>
    </submittedName>
</protein>
<proteinExistence type="predicted"/>
<dbReference type="Proteomes" id="UP000765509">
    <property type="component" value="Unassembled WGS sequence"/>
</dbReference>
<sequence length="139" mass="15022">MLCGPSGVVVARLPSSASKRSSVRLTVGAHQSCPCWWHKQKPPSGVPFSEMRVASASGGEITFDITAPAGLVSPPRSSPALPPCRCFVSRDGAFCNISTMRWAASCFVSFENHIYRGEIRCLLIVSITRKTQAKIIIWG</sequence>
<accession>A0A9Q3H4T1</accession>
<evidence type="ECO:0000313" key="1">
    <source>
        <dbReference type="EMBL" id="MBW0491306.1"/>
    </source>
</evidence>
<comment type="caution">
    <text evidence="1">The sequence shown here is derived from an EMBL/GenBank/DDBJ whole genome shotgun (WGS) entry which is preliminary data.</text>
</comment>
<name>A0A9Q3H4T1_9BASI</name>
<organism evidence="1 2">
    <name type="scientific">Austropuccinia psidii MF-1</name>
    <dbReference type="NCBI Taxonomy" id="1389203"/>
    <lineage>
        <taxon>Eukaryota</taxon>
        <taxon>Fungi</taxon>
        <taxon>Dikarya</taxon>
        <taxon>Basidiomycota</taxon>
        <taxon>Pucciniomycotina</taxon>
        <taxon>Pucciniomycetes</taxon>
        <taxon>Pucciniales</taxon>
        <taxon>Sphaerophragmiaceae</taxon>
        <taxon>Austropuccinia</taxon>
    </lineage>
</organism>
<evidence type="ECO:0000313" key="2">
    <source>
        <dbReference type="Proteomes" id="UP000765509"/>
    </source>
</evidence>
<dbReference type="AlphaFoldDB" id="A0A9Q3H4T1"/>
<dbReference type="EMBL" id="AVOT02011013">
    <property type="protein sequence ID" value="MBW0491306.1"/>
    <property type="molecule type" value="Genomic_DNA"/>
</dbReference>
<keyword evidence="2" id="KW-1185">Reference proteome</keyword>
<gene>
    <name evidence="1" type="ORF">O181_031021</name>
</gene>
<reference evidence="1" key="1">
    <citation type="submission" date="2021-03" db="EMBL/GenBank/DDBJ databases">
        <title>Draft genome sequence of rust myrtle Austropuccinia psidii MF-1, a brazilian biotype.</title>
        <authorList>
            <person name="Quecine M.C."/>
            <person name="Pachon D.M.R."/>
            <person name="Bonatelli M.L."/>
            <person name="Correr F.H."/>
            <person name="Franceschini L.M."/>
            <person name="Leite T.F."/>
            <person name="Margarido G.R.A."/>
            <person name="Almeida C.A."/>
            <person name="Ferrarezi J.A."/>
            <person name="Labate C.A."/>
        </authorList>
    </citation>
    <scope>NUCLEOTIDE SEQUENCE</scope>
    <source>
        <strain evidence="1">MF-1</strain>
    </source>
</reference>